<reference evidence="6 7" key="1">
    <citation type="submission" date="2018-12" db="EMBL/GenBank/DDBJ databases">
        <title>Flammeovirga pectinis sp. nov., isolated from the gut of the Korean scallop, Patinopecten yessoensis.</title>
        <authorList>
            <person name="Bae J.-W."/>
            <person name="Jeong Y.-S."/>
            <person name="Kang W."/>
        </authorList>
    </citation>
    <scope>NUCLEOTIDE SEQUENCE [LARGE SCALE GENOMIC DNA]</scope>
    <source>
        <strain evidence="6 7">L12M1</strain>
    </source>
</reference>
<organism evidence="6 7">
    <name type="scientific">Flammeovirga pectinis</name>
    <dbReference type="NCBI Taxonomy" id="2494373"/>
    <lineage>
        <taxon>Bacteria</taxon>
        <taxon>Pseudomonadati</taxon>
        <taxon>Bacteroidota</taxon>
        <taxon>Cytophagia</taxon>
        <taxon>Cytophagales</taxon>
        <taxon>Flammeovirgaceae</taxon>
        <taxon>Flammeovirga</taxon>
    </lineage>
</organism>
<accession>A0A3S9P283</accession>
<evidence type="ECO:0000313" key="7">
    <source>
        <dbReference type="Proteomes" id="UP000267268"/>
    </source>
</evidence>
<protein>
    <submittedName>
        <fullName evidence="6">Bile acid:sodium symporter family protein</fullName>
    </submittedName>
</protein>
<gene>
    <name evidence="6" type="ORF">EI427_08575</name>
</gene>
<dbReference type="EMBL" id="CP034562">
    <property type="protein sequence ID" value="AZQ62290.1"/>
    <property type="molecule type" value="Genomic_DNA"/>
</dbReference>
<sequence>MNQTSTLLLGLALAIIMLGMGLSLVTNDFKRIFQKPKAVILGLVLQILVLPLVAFGISYVLVLPSFIALGLIILSACPGGPTSNLITHLAKGDTALSVTLTAVSSFLTIITIPFIINLGSSVFYSSETEILLDIPDTIKKIMIVSIVPIILGMLIKRYFNNFAEKMAKPTKVASAIILIVMIVGIVVKERNNVIEYFTQAGTAALLLNGITMIIGFFAARLFSLNVAQSKSIAIETGIQNGTMAITIAVGIMGRVDLSIAAGVYSLLMFFTSGILIFLFNKKTENTTSDSVELMN</sequence>
<feature type="transmembrane region" description="Helical" evidence="5">
    <location>
        <begin position="6"/>
        <end position="26"/>
    </location>
</feature>
<evidence type="ECO:0000313" key="6">
    <source>
        <dbReference type="EMBL" id="AZQ62290.1"/>
    </source>
</evidence>
<dbReference type="InterPro" id="IPR002657">
    <property type="entry name" value="BilAc:Na_symport/Acr3"/>
</dbReference>
<feature type="transmembrane region" description="Helical" evidence="5">
    <location>
        <begin position="94"/>
        <end position="116"/>
    </location>
</feature>
<feature type="transmembrane region" description="Helical" evidence="5">
    <location>
        <begin position="259"/>
        <end position="279"/>
    </location>
</feature>
<dbReference type="KEGG" id="fll:EI427_08575"/>
<dbReference type="RefSeq" id="WP_126613646.1">
    <property type="nucleotide sequence ID" value="NZ_CP034562.1"/>
</dbReference>
<keyword evidence="4 5" id="KW-0472">Membrane</keyword>
<evidence type="ECO:0000256" key="2">
    <source>
        <dbReference type="ARBA" id="ARBA00022692"/>
    </source>
</evidence>
<evidence type="ECO:0000256" key="3">
    <source>
        <dbReference type="ARBA" id="ARBA00022989"/>
    </source>
</evidence>
<evidence type="ECO:0000256" key="1">
    <source>
        <dbReference type="ARBA" id="ARBA00004141"/>
    </source>
</evidence>
<dbReference type="PANTHER" id="PTHR10361:SF24">
    <property type="entry name" value="P3 PROTEIN"/>
    <property type="match status" value="1"/>
</dbReference>
<feature type="transmembrane region" description="Helical" evidence="5">
    <location>
        <begin position="199"/>
        <end position="219"/>
    </location>
</feature>
<feature type="transmembrane region" description="Helical" evidence="5">
    <location>
        <begin position="38"/>
        <end position="60"/>
    </location>
</feature>
<dbReference type="AlphaFoldDB" id="A0A3S9P283"/>
<feature type="transmembrane region" description="Helical" evidence="5">
    <location>
        <begin position="231"/>
        <end position="253"/>
    </location>
</feature>
<feature type="transmembrane region" description="Helical" evidence="5">
    <location>
        <begin position="171"/>
        <end position="187"/>
    </location>
</feature>
<dbReference type="Gene3D" id="1.20.1530.20">
    <property type="match status" value="1"/>
</dbReference>
<keyword evidence="2 5" id="KW-0812">Transmembrane</keyword>
<feature type="transmembrane region" description="Helical" evidence="5">
    <location>
        <begin position="141"/>
        <end position="159"/>
    </location>
</feature>
<keyword evidence="7" id="KW-1185">Reference proteome</keyword>
<dbReference type="Proteomes" id="UP000267268">
    <property type="component" value="Chromosome 1"/>
</dbReference>
<proteinExistence type="predicted"/>
<dbReference type="PANTHER" id="PTHR10361">
    <property type="entry name" value="SODIUM-BILE ACID COTRANSPORTER"/>
    <property type="match status" value="1"/>
</dbReference>
<name>A0A3S9P283_9BACT</name>
<dbReference type="OrthoDB" id="9806785at2"/>
<keyword evidence="3 5" id="KW-1133">Transmembrane helix</keyword>
<dbReference type="GO" id="GO:0016020">
    <property type="term" value="C:membrane"/>
    <property type="evidence" value="ECO:0007669"/>
    <property type="project" value="UniProtKB-SubCell"/>
</dbReference>
<dbReference type="InterPro" id="IPR004710">
    <property type="entry name" value="Bilac:Na_transpt"/>
</dbReference>
<evidence type="ECO:0000256" key="4">
    <source>
        <dbReference type="ARBA" id="ARBA00023136"/>
    </source>
</evidence>
<dbReference type="Pfam" id="PF01758">
    <property type="entry name" value="SBF"/>
    <property type="match status" value="1"/>
</dbReference>
<feature type="transmembrane region" description="Helical" evidence="5">
    <location>
        <begin position="66"/>
        <end position="87"/>
    </location>
</feature>
<dbReference type="InterPro" id="IPR038770">
    <property type="entry name" value="Na+/solute_symporter_sf"/>
</dbReference>
<evidence type="ECO:0000256" key="5">
    <source>
        <dbReference type="SAM" id="Phobius"/>
    </source>
</evidence>
<comment type="subcellular location">
    <subcellularLocation>
        <location evidence="1">Membrane</location>
        <topology evidence="1">Multi-pass membrane protein</topology>
    </subcellularLocation>
</comment>